<proteinExistence type="predicted"/>
<name>A0A0E9RRR2_ANGAN</name>
<reference evidence="2" key="1">
    <citation type="submission" date="2014-11" db="EMBL/GenBank/DDBJ databases">
        <authorList>
            <person name="Amaro Gonzalez C."/>
        </authorList>
    </citation>
    <scope>NUCLEOTIDE SEQUENCE</scope>
</reference>
<evidence type="ECO:0000256" key="1">
    <source>
        <dbReference type="SAM" id="MobiDB-lite"/>
    </source>
</evidence>
<dbReference type="EMBL" id="GBXM01077728">
    <property type="protein sequence ID" value="JAH30849.1"/>
    <property type="molecule type" value="Transcribed_RNA"/>
</dbReference>
<protein>
    <submittedName>
        <fullName evidence="2">Uncharacterized protein</fullName>
    </submittedName>
</protein>
<accession>A0A0E9RRR2</accession>
<feature type="region of interest" description="Disordered" evidence="1">
    <location>
        <begin position="1"/>
        <end position="35"/>
    </location>
</feature>
<reference evidence="2" key="2">
    <citation type="journal article" date="2015" name="Fish Shellfish Immunol.">
        <title>Early steps in the European eel (Anguilla anguilla)-Vibrio vulnificus interaction in the gills: Role of the RtxA13 toxin.</title>
        <authorList>
            <person name="Callol A."/>
            <person name="Pajuelo D."/>
            <person name="Ebbesson L."/>
            <person name="Teles M."/>
            <person name="MacKenzie S."/>
            <person name="Amaro C."/>
        </authorList>
    </citation>
    <scope>NUCLEOTIDE SEQUENCE</scope>
</reference>
<sequence length="77" mass="8216">MASSSTPSTCASARPAPTRWTASSPGPLRRPSSLCTCRPSPGSPCSSASWNFSTLRSTPSPTTWRRSTWAKLQSLCK</sequence>
<evidence type="ECO:0000313" key="2">
    <source>
        <dbReference type="EMBL" id="JAH31861.1"/>
    </source>
</evidence>
<dbReference type="AlphaFoldDB" id="A0A0E9RRR2"/>
<dbReference type="EMBL" id="GBXM01076716">
    <property type="protein sequence ID" value="JAH31861.1"/>
    <property type="molecule type" value="Transcribed_RNA"/>
</dbReference>
<feature type="compositionally biased region" description="Low complexity" evidence="1">
    <location>
        <begin position="1"/>
        <end position="34"/>
    </location>
</feature>
<organism evidence="2">
    <name type="scientific">Anguilla anguilla</name>
    <name type="common">European freshwater eel</name>
    <name type="synonym">Muraena anguilla</name>
    <dbReference type="NCBI Taxonomy" id="7936"/>
    <lineage>
        <taxon>Eukaryota</taxon>
        <taxon>Metazoa</taxon>
        <taxon>Chordata</taxon>
        <taxon>Craniata</taxon>
        <taxon>Vertebrata</taxon>
        <taxon>Euteleostomi</taxon>
        <taxon>Actinopterygii</taxon>
        <taxon>Neopterygii</taxon>
        <taxon>Teleostei</taxon>
        <taxon>Anguilliformes</taxon>
        <taxon>Anguillidae</taxon>
        <taxon>Anguilla</taxon>
    </lineage>
</organism>